<dbReference type="Proteomes" id="UP001346869">
    <property type="component" value="Unassembled WGS sequence"/>
</dbReference>
<dbReference type="SUPFAM" id="SSF56112">
    <property type="entry name" value="Protein kinase-like (PK-like)"/>
    <property type="match status" value="1"/>
</dbReference>
<dbReference type="EMBL" id="JAUZQC010000004">
    <property type="protein sequence ID" value="KAK5871864.1"/>
    <property type="molecule type" value="Genomic_DNA"/>
</dbReference>
<dbReference type="FunFam" id="1.10.510.10:FF:000026">
    <property type="entry name" value="Calcium/calmodulin-dependent protein kinase type 1"/>
    <property type="match status" value="1"/>
</dbReference>
<dbReference type="Gene3D" id="1.10.510.10">
    <property type="entry name" value="Transferase(Phosphotransferase) domain 1"/>
    <property type="match status" value="1"/>
</dbReference>
<dbReference type="Gene3D" id="3.30.200.20">
    <property type="entry name" value="Phosphorylase Kinase, domain 1"/>
    <property type="match status" value="1"/>
</dbReference>
<dbReference type="PROSITE" id="PS50011">
    <property type="entry name" value="PROTEIN_KINASE_DOM"/>
    <property type="match status" value="1"/>
</dbReference>
<dbReference type="AlphaFoldDB" id="A0AAN7Y4R6"/>
<sequence length="422" mass="47844">MRRKEIICSWKKSTSNIRDVFDFKGKMGSGAFSEVFMVREKKTGKMYALKCLKKKHLAHSNLENEINVLRRIQHDNVVGLEDFYESQTHYYLVMQLVSGGELFDRILDKGVFTEKDASTVIQQVLQAVSYLHENSIVHRDLKPENLLYYNTDENAKIMVSDFGLSKTLEHGVMSTACGTPGYVAPEVLAQRPYSKTVDCWSIGVITYILLCGYPPFFEDNETRLFSKIMRAEYAFHSPFWDDISESAKDFIRNMMHKNPTKRFLTEQALRHPWIAENTAKDVDISQSVCEQMERSFAKSKWKQAFNAASVVHHMKKLQSSHSEPHLLLPCMTTITVQSSSQENLKVLGPCLDEADALDPNENLFQVASSPSCSSAESFSHSESREGKDFLSEPVATFRPSKSADKVSKRKDPSIQSGVCSAM</sequence>
<dbReference type="PROSITE" id="PS00108">
    <property type="entry name" value="PROTEIN_KINASE_ST"/>
    <property type="match status" value="1"/>
</dbReference>
<feature type="region of interest" description="Disordered" evidence="6">
    <location>
        <begin position="373"/>
        <end position="422"/>
    </location>
</feature>
<dbReference type="InterPro" id="IPR011009">
    <property type="entry name" value="Kinase-like_dom_sf"/>
</dbReference>
<gene>
    <name evidence="8" type="ORF">PBY51_012605</name>
</gene>
<evidence type="ECO:0000256" key="5">
    <source>
        <dbReference type="ARBA" id="ARBA00022840"/>
    </source>
</evidence>
<name>A0AAN7Y4R6_ELEMC</name>
<feature type="compositionally biased region" description="Basic and acidic residues" evidence="6">
    <location>
        <begin position="401"/>
        <end position="412"/>
    </location>
</feature>
<reference evidence="8 9" key="1">
    <citation type="journal article" date="2023" name="Genes (Basel)">
        <title>Chromosome-Level Genome Assembly and Circadian Gene Repertoire of the Patagonia Blennie Eleginops maclovinus-The Closest Ancestral Proxy of Antarctic Cryonotothenioids.</title>
        <authorList>
            <person name="Cheng C.C."/>
            <person name="Rivera-Colon A.G."/>
            <person name="Minhas B.F."/>
            <person name="Wilson L."/>
            <person name="Rayamajhi N."/>
            <person name="Vargas-Chacoff L."/>
            <person name="Catchen J.M."/>
        </authorList>
    </citation>
    <scope>NUCLEOTIDE SEQUENCE [LARGE SCALE GENOMIC DNA]</scope>
    <source>
        <strain evidence="8">JMC-PN-2008</strain>
    </source>
</reference>
<feature type="compositionally biased region" description="Polar residues" evidence="6">
    <location>
        <begin position="413"/>
        <end position="422"/>
    </location>
</feature>
<evidence type="ECO:0000256" key="6">
    <source>
        <dbReference type="SAM" id="MobiDB-lite"/>
    </source>
</evidence>
<keyword evidence="3" id="KW-0547">Nucleotide-binding</keyword>
<comment type="caution">
    <text evidence="8">The sequence shown here is derived from an EMBL/GenBank/DDBJ whole genome shotgun (WGS) entry which is preliminary data.</text>
</comment>
<evidence type="ECO:0000313" key="8">
    <source>
        <dbReference type="EMBL" id="KAK5871864.1"/>
    </source>
</evidence>
<dbReference type="InterPro" id="IPR000719">
    <property type="entry name" value="Prot_kinase_dom"/>
</dbReference>
<keyword evidence="9" id="KW-1185">Reference proteome</keyword>
<keyword evidence="4" id="KW-0418">Kinase</keyword>
<dbReference type="GO" id="GO:0005524">
    <property type="term" value="F:ATP binding"/>
    <property type="evidence" value="ECO:0007669"/>
    <property type="project" value="UniProtKB-KW"/>
</dbReference>
<dbReference type="SMART" id="SM00220">
    <property type="entry name" value="S_TKc"/>
    <property type="match status" value="1"/>
</dbReference>
<organism evidence="8 9">
    <name type="scientific">Eleginops maclovinus</name>
    <name type="common">Patagonian blennie</name>
    <name type="synonym">Eleginus maclovinus</name>
    <dbReference type="NCBI Taxonomy" id="56733"/>
    <lineage>
        <taxon>Eukaryota</taxon>
        <taxon>Metazoa</taxon>
        <taxon>Chordata</taxon>
        <taxon>Craniata</taxon>
        <taxon>Vertebrata</taxon>
        <taxon>Euteleostomi</taxon>
        <taxon>Actinopterygii</taxon>
        <taxon>Neopterygii</taxon>
        <taxon>Teleostei</taxon>
        <taxon>Neoteleostei</taxon>
        <taxon>Acanthomorphata</taxon>
        <taxon>Eupercaria</taxon>
        <taxon>Perciformes</taxon>
        <taxon>Notothenioidei</taxon>
        <taxon>Eleginopidae</taxon>
        <taxon>Eleginops</taxon>
    </lineage>
</organism>
<dbReference type="GO" id="GO:0004674">
    <property type="term" value="F:protein serine/threonine kinase activity"/>
    <property type="evidence" value="ECO:0007669"/>
    <property type="project" value="UniProtKB-KW"/>
</dbReference>
<keyword evidence="5" id="KW-0067">ATP-binding</keyword>
<evidence type="ECO:0000256" key="3">
    <source>
        <dbReference type="ARBA" id="ARBA00022741"/>
    </source>
</evidence>
<reference evidence="8 9" key="2">
    <citation type="journal article" date="2023" name="Mol. Biol. Evol.">
        <title>Genomics of Secondarily Temperate Adaptation in the Only Non-Antarctic Icefish.</title>
        <authorList>
            <person name="Rivera-Colon A.G."/>
            <person name="Rayamajhi N."/>
            <person name="Minhas B.F."/>
            <person name="Madrigal G."/>
            <person name="Bilyk K.T."/>
            <person name="Yoon V."/>
            <person name="Hune M."/>
            <person name="Gregory S."/>
            <person name="Cheng C.H.C."/>
            <person name="Catchen J.M."/>
        </authorList>
    </citation>
    <scope>NUCLEOTIDE SEQUENCE [LARGE SCALE GENOMIC DNA]</scope>
    <source>
        <strain evidence="8">JMC-PN-2008</strain>
    </source>
</reference>
<dbReference type="Pfam" id="PF00069">
    <property type="entry name" value="Pkinase"/>
    <property type="match status" value="1"/>
</dbReference>
<evidence type="ECO:0000256" key="2">
    <source>
        <dbReference type="ARBA" id="ARBA00022679"/>
    </source>
</evidence>
<dbReference type="FunFam" id="3.30.200.20:FF:000453">
    <property type="entry name" value="Calcium/calmodulin-dependent protein kinase type 1G"/>
    <property type="match status" value="1"/>
</dbReference>
<proteinExistence type="predicted"/>
<evidence type="ECO:0000313" key="9">
    <source>
        <dbReference type="Proteomes" id="UP001346869"/>
    </source>
</evidence>
<evidence type="ECO:0000256" key="4">
    <source>
        <dbReference type="ARBA" id="ARBA00022777"/>
    </source>
</evidence>
<feature type="domain" description="Protein kinase" evidence="7">
    <location>
        <begin position="21"/>
        <end position="274"/>
    </location>
</feature>
<evidence type="ECO:0000256" key="1">
    <source>
        <dbReference type="ARBA" id="ARBA00022527"/>
    </source>
</evidence>
<keyword evidence="1" id="KW-0723">Serine/threonine-protein kinase</keyword>
<dbReference type="PANTHER" id="PTHR24347">
    <property type="entry name" value="SERINE/THREONINE-PROTEIN KINASE"/>
    <property type="match status" value="1"/>
</dbReference>
<protein>
    <recommendedName>
        <fullName evidence="7">Protein kinase domain-containing protein</fullName>
    </recommendedName>
</protein>
<dbReference type="InterPro" id="IPR008271">
    <property type="entry name" value="Ser/Thr_kinase_AS"/>
</dbReference>
<evidence type="ECO:0000259" key="7">
    <source>
        <dbReference type="PROSITE" id="PS50011"/>
    </source>
</evidence>
<feature type="compositionally biased region" description="Basic and acidic residues" evidence="6">
    <location>
        <begin position="379"/>
        <end position="390"/>
    </location>
</feature>
<keyword evidence="2" id="KW-0808">Transferase</keyword>
<accession>A0AAN7Y4R6</accession>